<name>A0ABY8XMT8_9PSEU</name>
<keyword evidence="1" id="KW-0472">Membrane</keyword>
<evidence type="ECO:0000313" key="4">
    <source>
        <dbReference type="Proteomes" id="UP001227101"/>
    </source>
</evidence>
<feature type="transmembrane region" description="Helical" evidence="1">
    <location>
        <begin position="207"/>
        <end position="231"/>
    </location>
</feature>
<dbReference type="Pfam" id="PF26371">
    <property type="entry name" value="AftB_C"/>
    <property type="match status" value="1"/>
</dbReference>
<proteinExistence type="predicted"/>
<dbReference type="EMBL" id="CP127173">
    <property type="protein sequence ID" value="WIV56903.1"/>
    <property type="molecule type" value="Genomic_DNA"/>
</dbReference>
<organism evidence="3 4">
    <name type="scientific">Amycolatopsis nalaikhensis</name>
    <dbReference type="NCBI Taxonomy" id="715472"/>
    <lineage>
        <taxon>Bacteria</taxon>
        <taxon>Bacillati</taxon>
        <taxon>Actinomycetota</taxon>
        <taxon>Actinomycetes</taxon>
        <taxon>Pseudonocardiales</taxon>
        <taxon>Pseudonocardiaceae</taxon>
        <taxon>Amycolatopsis</taxon>
    </lineage>
</organism>
<gene>
    <name evidence="3" type="ORF">QP939_50480</name>
</gene>
<keyword evidence="1" id="KW-1133">Transmembrane helix</keyword>
<dbReference type="RefSeq" id="WP_285454106.1">
    <property type="nucleotide sequence ID" value="NZ_CP127173.1"/>
</dbReference>
<sequence>MPETAARPRGKGFSHWWTTGIVLAIFAFLAWQRRWVCDDGLIVLRTVQNLLDGNGPVFNAGERVEANTSTLWTYLLAVGGLQPWLRLEWVAVFAGLLAAVAGLFFGLDGARRLFPGRRVVPAGGLVVLALPPFWDYATSGLETGLVTLWLSLVWWQLVRHAAGGPVRTWPTALLIGCGPLVRPEFALVSAIAFAALVAVARPGWRRALGWLVLAGVLPVGYQVFRMGYYGLITPNTALAKEATQARWDRGWYYLVDFFGSYWLLVPVVLLLVAGGFALRSLERKTLIVALAPVLAGLLLGLYVTRVGGDYMHARMLLPVLTCLLLPVMVVPLTRWTAPLVVAVVAWTVTSAVGLRPDSAEQHKIGAHGISDARVFWVDTTAKEYPITADDAALVPGYLPELAAARANTAGPVVAVSPHGSWVVLPATRTVISTPGALGFPGMLLPRAETVVDDLGLASPLAAHTLAIPGRPAGHQKLLSVAWTVADAGVGTPEELSAASGGAVYGEEVAAARRALARPEIREVLDSVRAPLTFDRFWDNLVHAVGRSRLRFDSRPFEAQFGR</sequence>
<keyword evidence="1" id="KW-0812">Transmembrane</keyword>
<evidence type="ECO:0000313" key="3">
    <source>
        <dbReference type="EMBL" id="WIV56903.1"/>
    </source>
</evidence>
<feature type="transmembrane region" description="Helical" evidence="1">
    <location>
        <begin position="285"/>
        <end position="304"/>
    </location>
</feature>
<evidence type="ECO:0000259" key="2">
    <source>
        <dbReference type="Pfam" id="PF26371"/>
    </source>
</evidence>
<reference evidence="3 4" key="1">
    <citation type="submission" date="2023-06" db="EMBL/GenBank/DDBJ databases">
        <authorList>
            <person name="Oyuntsetseg B."/>
            <person name="Kim S.B."/>
        </authorList>
    </citation>
    <scope>NUCLEOTIDE SEQUENCE [LARGE SCALE GENOMIC DNA]</scope>
    <source>
        <strain evidence="3 4">2-2</strain>
    </source>
</reference>
<accession>A0ABY8XMT8</accession>
<feature type="transmembrane region" description="Helical" evidence="1">
    <location>
        <begin position="251"/>
        <end position="278"/>
    </location>
</feature>
<keyword evidence="4" id="KW-1185">Reference proteome</keyword>
<feature type="transmembrane region" description="Helical" evidence="1">
    <location>
        <begin position="89"/>
        <end position="107"/>
    </location>
</feature>
<feature type="transmembrane region" description="Helical" evidence="1">
    <location>
        <begin position="12"/>
        <end position="31"/>
    </location>
</feature>
<feature type="transmembrane region" description="Helical" evidence="1">
    <location>
        <begin position="119"/>
        <end position="137"/>
    </location>
</feature>
<protein>
    <recommendedName>
        <fullName evidence="2">Terminal beta-(1-&gt;2)-arabinofuranosyltransferase C-terminal domain-containing protein</fullName>
    </recommendedName>
</protein>
<feature type="transmembrane region" description="Helical" evidence="1">
    <location>
        <begin position="180"/>
        <end position="200"/>
    </location>
</feature>
<feature type="domain" description="Terminal beta-(1-&gt;2)-arabinofuranosyltransferase C-terminal" evidence="2">
    <location>
        <begin position="436"/>
        <end position="551"/>
    </location>
</feature>
<evidence type="ECO:0000256" key="1">
    <source>
        <dbReference type="SAM" id="Phobius"/>
    </source>
</evidence>
<dbReference type="Proteomes" id="UP001227101">
    <property type="component" value="Chromosome"/>
</dbReference>
<dbReference type="InterPro" id="IPR058983">
    <property type="entry name" value="AftB_C"/>
</dbReference>